<dbReference type="InterPro" id="IPR002035">
    <property type="entry name" value="VWF_A"/>
</dbReference>
<keyword evidence="3" id="KW-1015">Disulfide bond</keyword>
<reference evidence="5" key="2">
    <citation type="submission" date="2025-09" db="UniProtKB">
        <authorList>
            <consortium name="Ensembl"/>
        </authorList>
    </citation>
    <scope>IDENTIFICATION</scope>
</reference>
<evidence type="ECO:0000256" key="1">
    <source>
        <dbReference type="ARBA" id="ARBA00022690"/>
    </source>
</evidence>
<feature type="domain" description="VWFA" evidence="4">
    <location>
        <begin position="20"/>
        <end position="209"/>
    </location>
</feature>
<accession>A0A3Q3IU63</accession>
<dbReference type="InterPro" id="IPR036465">
    <property type="entry name" value="vWFA_dom_sf"/>
</dbReference>
<dbReference type="PANTHER" id="PTHR24020:SF49">
    <property type="entry name" value="COLLAGEN ALPHA-1(XXVIII) CHAIN"/>
    <property type="match status" value="1"/>
</dbReference>
<evidence type="ECO:0000259" key="4">
    <source>
        <dbReference type="PROSITE" id="PS50234"/>
    </source>
</evidence>
<dbReference type="SUPFAM" id="SSF53300">
    <property type="entry name" value="vWA-like"/>
    <property type="match status" value="2"/>
</dbReference>
<dbReference type="CDD" id="cd01450">
    <property type="entry name" value="vWFA_subfamily_ECM"/>
    <property type="match status" value="1"/>
</dbReference>
<protein>
    <recommendedName>
        <fullName evidence="4">VWFA domain-containing protein</fullName>
    </recommendedName>
</protein>
<evidence type="ECO:0000256" key="2">
    <source>
        <dbReference type="ARBA" id="ARBA00022900"/>
    </source>
</evidence>
<dbReference type="Proteomes" id="UP000261600">
    <property type="component" value="Unplaced"/>
</dbReference>
<dbReference type="Gene3D" id="3.40.50.410">
    <property type="entry name" value="von Willebrand factor, type A domain"/>
    <property type="match status" value="2"/>
</dbReference>
<reference evidence="5" key="1">
    <citation type="submission" date="2025-08" db="UniProtKB">
        <authorList>
            <consortium name="Ensembl"/>
        </authorList>
    </citation>
    <scope>IDENTIFICATION</scope>
</reference>
<proteinExistence type="predicted"/>
<dbReference type="GO" id="GO:0004867">
    <property type="term" value="F:serine-type endopeptidase inhibitor activity"/>
    <property type="evidence" value="ECO:0007669"/>
    <property type="project" value="UniProtKB-KW"/>
</dbReference>
<dbReference type="Ensembl" id="ENSMALT00000009038.1">
    <property type="protein sequence ID" value="ENSMALP00000008853.1"/>
    <property type="gene ID" value="ENSMALG00000006307.1"/>
</dbReference>
<evidence type="ECO:0000313" key="6">
    <source>
        <dbReference type="Proteomes" id="UP000261600"/>
    </source>
</evidence>
<evidence type="ECO:0000256" key="3">
    <source>
        <dbReference type="ARBA" id="ARBA00023157"/>
    </source>
</evidence>
<dbReference type="STRING" id="43700.ENSMALP00000008853"/>
<dbReference type="AlphaFoldDB" id="A0A3Q3IU63"/>
<keyword evidence="6" id="KW-1185">Reference proteome</keyword>
<sequence length="383" mass="41179">GPGGGETTGCLTLSLTCSLEVAFILDSSESAKIFLFEKQKSFVLSFSTRLFMLQVAGWALRVRMSALQYSSSVSIEHRFSAWKDLDSFHGQVSTMSYIGHGTYTTYAITNASQLLVQETQEDSVRVAVLMTDGVDHPRNPDVIAAATEAKGHGIKFFTVGLSDIAQQSPNNAKLRAIASTPAQQFVQSLLDTQLEEKMLPRPSSEYQPIIQPPLSLQTSLSPFLLPMSQGLPGPPGLTGETGPEGIGLPGPKVKVYAGKSTIKSAVRSMIYLGEGTFTGSAIQQANQVFKAARVGVRKVAIIITDGQADKRDSVSLESAVAEAQGSNIEMFVIGVVNESDPLCEEFKKEINLIASDPDSSHVYLTDEFKTLPGDSVLWSYASS</sequence>
<dbReference type="Pfam" id="PF00092">
    <property type="entry name" value="VWA"/>
    <property type="match status" value="2"/>
</dbReference>
<keyword evidence="1" id="KW-0646">Protease inhibitor</keyword>
<dbReference type="PRINTS" id="PR00453">
    <property type="entry name" value="VWFADOMAIN"/>
</dbReference>
<organism evidence="5 6">
    <name type="scientific">Monopterus albus</name>
    <name type="common">Swamp eel</name>
    <dbReference type="NCBI Taxonomy" id="43700"/>
    <lineage>
        <taxon>Eukaryota</taxon>
        <taxon>Metazoa</taxon>
        <taxon>Chordata</taxon>
        <taxon>Craniata</taxon>
        <taxon>Vertebrata</taxon>
        <taxon>Euteleostomi</taxon>
        <taxon>Actinopterygii</taxon>
        <taxon>Neopterygii</taxon>
        <taxon>Teleostei</taxon>
        <taxon>Neoteleostei</taxon>
        <taxon>Acanthomorphata</taxon>
        <taxon>Anabantaria</taxon>
        <taxon>Synbranchiformes</taxon>
        <taxon>Synbranchidae</taxon>
        <taxon>Monopterus</taxon>
    </lineage>
</organism>
<keyword evidence="2" id="KW-0722">Serine protease inhibitor</keyword>
<name>A0A3Q3IU63_MONAL</name>
<dbReference type="PROSITE" id="PS50234">
    <property type="entry name" value="VWFA"/>
    <property type="match status" value="2"/>
</dbReference>
<dbReference type="InterPro" id="IPR050525">
    <property type="entry name" value="ECM_Assembly_Org"/>
</dbReference>
<feature type="domain" description="VWFA" evidence="4">
    <location>
        <begin position="259"/>
        <end position="381"/>
    </location>
</feature>
<dbReference type="SMART" id="SM00327">
    <property type="entry name" value="VWA"/>
    <property type="match status" value="2"/>
</dbReference>
<evidence type="ECO:0000313" key="5">
    <source>
        <dbReference type="Ensembl" id="ENSMALP00000008853.1"/>
    </source>
</evidence>
<dbReference type="FunFam" id="3.40.50.410:FF:000051">
    <property type="entry name" value="Collagen type XXVIII alpha 1 chain"/>
    <property type="match status" value="1"/>
</dbReference>
<dbReference type="PANTHER" id="PTHR24020">
    <property type="entry name" value="COLLAGEN ALPHA"/>
    <property type="match status" value="1"/>
</dbReference>